<dbReference type="SUPFAM" id="SSF51366">
    <property type="entry name" value="Ribulose-phoshate binding barrel"/>
    <property type="match status" value="1"/>
</dbReference>
<evidence type="ECO:0000313" key="2">
    <source>
        <dbReference type="Proteomes" id="UP001354989"/>
    </source>
</evidence>
<dbReference type="Gene3D" id="3.20.20.70">
    <property type="entry name" value="Aldolase class I"/>
    <property type="match status" value="1"/>
</dbReference>
<dbReference type="EMBL" id="AP025292">
    <property type="protein sequence ID" value="BDC99127.1"/>
    <property type="molecule type" value="Genomic_DNA"/>
</dbReference>
<gene>
    <name evidence="1" type="ORF">PEPS_14080</name>
</gene>
<name>A0ABM7VDT7_9BACT</name>
<reference evidence="1 2" key="1">
    <citation type="submission" date="2021-12" db="EMBL/GenBank/DDBJ databases">
        <title>Genome sequencing of bacteria with rrn-lacking chromosome and rrn-plasmid.</title>
        <authorList>
            <person name="Anda M."/>
            <person name="Iwasaki W."/>
        </authorList>
    </citation>
    <scope>NUCLEOTIDE SEQUENCE [LARGE SCALE GENOMIC DNA]</scope>
    <source>
        <strain evidence="1 2">NBRC 101262</strain>
    </source>
</reference>
<evidence type="ECO:0000313" key="1">
    <source>
        <dbReference type="EMBL" id="BDC99127.1"/>
    </source>
</evidence>
<keyword evidence="2" id="KW-1185">Reference proteome</keyword>
<evidence type="ECO:0008006" key="3">
    <source>
        <dbReference type="Google" id="ProtNLM"/>
    </source>
</evidence>
<dbReference type="InterPro" id="IPR013785">
    <property type="entry name" value="Aldolase_TIM"/>
</dbReference>
<sequence>MALKTFVKISEVNNLSDARYCAGMMVDAIGFPVDPAMANYLKPEEYTEITEWISGIAKVVEFESNDLQLIQQMTVEHQVDYIQVMHIDLLEALQSTGKKLIYKVDLAQKSMDEVEDEISDIESYIEFVLIEDSRAVSMKEDLEAVYELSKEYDIVLGFEVNQQSLPKLLNSEIKGIAIKGGEEIRPGFKNYDEFEEILEALDEE</sequence>
<dbReference type="RefSeq" id="WP_332922570.1">
    <property type="nucleotide sequence ID" value="NZ_AP025292.1"/>
</dbReference>
<dbReference type="InterPro" id="IPR011060">
    <property type="entry name" value="RibuloseP-bd_barrel"/>
</dbReference>
<organism evidence="1 2">
    <name type="scientific">Persicobacter psychrovividus</name>
    <dbReference type="NCBI Taxonomy" id="387638"/>
    <lineage>
        <taxon>Bacteria</taxon>
        <taxon>Pseudomonadati</taxon>
        <taxon>Bacteroidota</taxon>
        <taxon>Cytophagia</taxon>
        <taxon>Cytophagales</taxon>
        <taxon>Persicobacteraceae</taxon>
        <taxon>Persicobacter</taxon>
    </lineage>
</organism>
<protein>
    <recommendedName>
        <fullName evidence="3">Phosphoribosylanthranilate isomerase</fullName>
    </recommendedName>
</protein>
<accession>A0ABM7VDT7</accession>
<dbReference type="Proteomes" id="UP001354989">
    <property type="component" value="Chromosome"/>
</dbReference>
<proteinExistence type="predicted"/>